<proteinExistence type="predicted"/>
<dbReference type="PANTHER" id="PTHR24567:SF74">
    <property type="entry name" value="HTH-TYPE TRANSCRIPTIONAL REGULATOR ARCR"/>
    <property type="match status" value="1"/>
</dbReference>
<dbReference type="InterPro" id="IPR050397">
    <property type="entry name" value="Env_Response_Regulators"/>
</dbReference>
<accession>A0A831PNL5</accession>
<evidence type="ECO:0000313" key="2">
    <source>
        <dbReference type="EMBL" id="HDR46897.1"/>
    </source>
</evidence>
<sequence>MNFQLWHGFSPAVPTLSKSSRKGILHGMNPIWSNIFRQKPEKDSVAYFLGTIPAFSELKGRDLRYLETMVHVRHYTAGELVFAEGDVGSGMYAIRAGRVRIHRHLPDGGEEELALLEAGDFFGESTLTSPSSRSATAVAIDNCELVGLFRADLMETVQKHPMIASKVLLGLTRILSERLQTAALEIYRLKGVQGSEAPHPPSASQLKE</sequence>
<dbReference type="GO" id="GO:0003700">
    <property type="term" value="F:DNA-binding transcription factor activity"/>
    <property type="evidence" value="ECO:0007669"/>
    <property type="project" value="TreeGrafter"/>
</dbReference>
<feature type="domain" description="Cyclic nucleotide-binding" evidence="1">
    <location>
        <begin position="54"/>
        <end position="157"/>
    </location>
</feature>
<dbReference type="SUPFAM" id="SSF51206">
    <property type="entry name" value="cAMP-binding domain-like"/>
    <property type="match status" value="1"/>
</dbReference>
<protein>
    <submittedName>
        <fullName evidence="2">Cyclic nucleotide-binding domain-containing protein</fullName>
    </submittedName>
</protein>
<dbReference type="CDD" id="cd00038">
    <property type="entry name" value="CAP_ED"/>
    <property type="match status" value="1"/>
</dbReference>
<dbReference type="PROSITE" id="PS50042">
    <property type="entry name" value="CNMP_BINDING_3"/>
    <property type="match status" value="1"/>
</dbReference>
<dbReference type="Gene3D" id="2.60.120.10">
    <property type="entry name" value="Jelly Rolls"/>
    <property type="match status" value="1"/>
</dbReference>
<dbReference type="Pfam" id="PF00027">
    <property type="entry name" value="cNMP_binding"/>
    <property type="match status" value="1"/>
</dbReference>
<dbReference type="AlphaFoldDB" id="A0A831PNL5"/>
<dbReference type="EMBL" id="DSDO01000296">
    <property type="protein sequence ID" value="HDR46897.1"/>
    <property type="molecule type" value="Genomic_DNA"/>
</dbReference>
<comment type="caution">
    <text evidence="2">The sequence shown here is derived from an EMBL/GenBank/DDBJ whole genome shotgun (WGS) entry which is preliminary data.</text>
</comment>
<dbReference type="Proteomes" id="UP000886162">
    <property type="component" value="Unassembled WGS sequence"/>
</dbReference>
<dbReference type="GO" id="GO:0005829">
    <property type="term" value="C:cytosol"/>
    <property type="evidence" value="ECO:0007669"/>
    <property type="project" value="TreeGrafter"/>
</dbReference>
<dbReference type="PANTHER" id="PTHR24567">
    <property type="entry name" value="CRP FAMILY TRANSCRIPTIONAL REGULATORY PROTEIN"/>
    <property type="match status" value="1"/>
</dbReference>
<reference evidence="2" key="1">
    <citation type="journal article" date="2020" name="mSystems">
        <title>Genome- and Community-Level Interaction Insights into Carbon Utilization and Element Cycling Functions of Hydrothermarchaeota in Hydrothermal Sediment.</title>
        <authorList>
            <person name="Zhou Z."/>
            <person name="Liu Y."/>
            <person name="Xu W."/>
            <person name="Pan J."/>
            <person name="Luo Z.H."/>
            <person name="Li M."/>
        </authorList>
    </citation>
    <scope>NUCLEOTIDE SEQUENCE [LARGE SCALE GENOMIC DNA]</scope>
    <source>
        <strain evidence="2">SpSt-1220</strain>
    </source>
</reference>
<organism evidence="2">
    <name type="scientific">Geoalkalibacter subterraneus</name>
    <dbReference type="NCBI Taxonomy" id="483547"/>
    <lineage>
        <taxon>Bacteria</taxon>
        <taxon>Pseudomonadati</taxon>
        <taxon>Thermodesulfobacteriota</taxon>
        <taxon>Desulfuromonadia</taxon>
        <taxon>Desulfuromonadales</taxon>
        <taxon>Geoalkalibacteraceae</taxon>
        <taxon>Geoalkalibacter</taxon>
    </lineage>
</organism>
<dbReference type="InterPro" id="IPR000595">
    <property type="entry name" value="cNMP-bd_dom"/>
</dbReference>
<dbReference type="SMART" id="SM00100">
    <property type="entry name" value="cNMP"/>
    <property type="match status" value="1"/>
</dbReference>
<dbReference type="InterPro" id="IPR014710">
    <property type="entry name" value="RmlC-like_jellyroll"/>
</dbReference>
<gene>
    <name evidence="2" type="ORF">ENN94_04270</name>
</gene>
<name>A0A831PNL5_9BACT</name>
<dbReference type="InterPro" id="IPR018490">
    <property type="entry name" value="cNMP-bd_dom_sf"/>
</dbReference>
<evidence type="ECO:0000259" key="1">
    <source>
        <dbReference type="PROSITE" id="PS50042"/>
    </source>
</evidence>